<feature type="transmembrane region" description="Helical" evidence="1">
    <location>
        <begin position="283"/>
        <end position="304"/>
    </location>
</feature>
<name>A0A1I6T6B0_9RHOB</name>
<dbReference type="OrthoDB" id="9787495at2"/>
<reference evidence="4" key="1">
    <citation type="submission" date="2016-10" db="EMBL/GenBank/DDBJ databases">
        <authorList>
            <person name="Varghese N."/>
            <person name="Submissions S."/>
        </authorList>
    </citation>
    <scope>NUCLEOTIDE SEQUENCE [LARGE SCALE GENOMIC DNA]</scope>
    <source>
        <strain evidence="4">DSM 26894</strain>
    </source>
</reference>
<sequence length="410" mass="46002">MYDLAIIWDWLGFAVRWLHVITAIAWIGSSFYFIALDLGLRKVPHLPPGASGEEWQVHGGGFYHIQKYLVAPETMPDHLTWFKWESYATWLSGAALLMIVYWAGGELFLLDPTKADISLFVGIVISALSLTIGWLIYDRLCKSKLGETPTLLMLLLFGMLVVMSWGYNQIFTGRAALLHLGAFTATIMTANVFFIIMPNQRIVVDDLKNGRTPDPKYGKIAKLRSTHNNYLTLPVVFLMLSNHYPLAFATANAWIIPCLVFLMGVTIRHFFNSMHARKGTPYWTWAVTALLFIAIAWLSTAPMMDSYEEAEARPLTATEQKFAAATGFEDAYYAVIGNCSMCHAREPSWDGLHHPPKGVVLETESDVARHAKLIFLQAGASHAMPPPNAIQMDDAARREIVQWYRAATRG</sequence>
<evidence type="ECO:0000256" key="1">
    <source>
        <dbReference type="SAM" id="Phobius"/>
    </source>
</evidence>
<dbReference type="EMBL" id="FOZW01000005">
    <property type="protein sequence ID" value="SFS84764.1"/>
    <property type="molecule type" value="Genomic_DNA"/>
</dbReference>
<feature type="transmembrane region" description="Helical" evidence="1">
    <location>
        <begin position="117"/>
        <end position="137"/>
    </location>
</feature>
<feature type="transmembrane region" description="Helical" evidence="1">
    <location>
        <begin position="176"/>
        <end position="197"/>
    </location>
</feature>
<evidence type="ECO:0000313" key="3">
    <source>
        <dbReference type="EMBL" id="SFS84764.1"/>
    </source>
</evidence>
<keyword evidence="4" id="KW-1185">Reference proteome</keyword>
<feature type="transmembrane region" description="Helical" evidence="1">
    <location>
        <begin position="149"/>
        <end position="170"/>
    </location>
</feature>
<dbReference type="Proteomes" id="UP000199392">
    <property type="component" value="Unassembled WGS sequence"/>
</dbReference>
<keyword evidence="1" id="KW-1133">Transmembrane helix</keyword>
<dbReference type="RefSeq" id="WP_092424711.1">
    <property type="nucleotide sequence ID" value="NZ_FNCL01000005.1"/>
</dbReference>
<dbReference type="STRING" id="311180.SAMN04488050_105344"/>
<protein>
    <submittedName>
        <fullName evidence="3">Uncharacterized membrane protein</fullName>
    </submittedName>
</protein>
<proteinExistence type="predicted"/>
<dbReference type="AlphaFoldDB" id="A0A1I6T6B0"/>
<feature type="domain" description="Urate oxidase N-terminal" evidence="2">
    <location>
        <begin position="6"/>
        <end position="298"/>
    </location>
</feature>
<gene>
    <name evidence="3" type="ORF">SAMN04488050_105344</name>
</gene>
<feature type="transmembrane region" description="Helical" evidence="1">
    <location>
        <begin position="253"/>
        <end position="271"/>
    </location>
</feature>
<evidence type="ECO:0000313" key="4">
    <source>
        <dbReference type="Proteomes" id="UP000199392"/>
    </source>
</evidence>
<evidence type="ECO:0000259" key="2">
    <source>
        <dbReference type="Pfam" id="PF06181"/>
    </source>
</evidence>
<feature type="transmembrane region" description="Helical" evidence="1">
    <location>
        <begin position="87"/>
        <end position="105"/>
    </location>
</feature>
<dbReference type="InterPro" id="IPR010389">
    <property type="entry name" value="Urate_ox_N"/>
</dbReference>
<keyword evidence="1" id="KW-0812">Transmembrane</keyword>
<accession>A0A1I6T6B0</accession>
<feature type="transmembrane region" description="Helical" evidence="1">
    <location>
        <begin position="17"/>
        <end position="36"/>
    </location>
</feature>
<keyword evidence="1" id="KW-0472">Membrane</keyword>
<organism evidence="3 4">
    <name type="scientific">Alloyangia pacifica</name>
    <dbReference type="NCBI Taxonomy" id="311180"/>
    <lineage>
        <taxon>Bacteria</taxon>
        <taxon>Pseudomonadati</taxon>
        <taxon>Pseudomonadota</taxon>
        <taxon>Alphaproteobacteria</taxon>
        <taxon>Rhodobacterales</taxon>
        <taxon>Roseobacteraceae</taxon>
        <taxon>Alloyangia</taxon>
    </lineage>
</organism>
<dbReference type="Pfam" id="PF06181">
    <property type="entry name" value="Urate_ox_N"/>
    <property type="match status" value="1"/>
</dbReference>